<accession>A0A1Y1CL85</accession>
<dbReference type="AlphaFoldDB" id="A0A1Y1CL85"/>
<sequence>MKMFKNKLQGFSIVGVVLIVLLIGCTKKTVWDIRDFGAVNDNTTINTSFIQNAIDECSKAGGGIVLISDGKYISGTILLKDNVNLKIAEGAQLLGSANPKDYQTIDPFTDAVGQQRGKCLVGALNAKNIAISGKGIIDGRGHLFKTAELAKTMKKMGVDKSRLKEFANNRPFLVRFVKSSRITVTEIFLRQSAAWTLHLFQCEQIKIDGIDIYNHAHKNNDGIDMDSSKDAVITNCNIDTGDDAICFKTTSPIATENITVSDCRLKSDWGTIKFGTESMGDFRNITIKNCYIHETRGGGIKILSVDGSNISNIRIDSIQMEKVDMPIFIRLGERLRTYRDAPKQKVGSITDVFISNVDATTWNLEESRVSPPSGILMTGTANHKIGTVKLENIHIHLPGGGLKEHSQVIVPEAETKYPEFSFFGVLPSYGIMGRHIQSLQAKNLQINIETKDFRKPVLMEDVVNQDVENVKINGEKYQIQ</sequence>
<dbReference type="KEGG" id="mbas:ALGA_2830"/>
<keyword evidence="3 4" id="KW-0326">Glycosidase</keyword>
<dbReference type="Gene3D" id="2.160.20.10">
    <property type="entry name" value="Single-stranded right-handed beta-helix, Pectin lyase-like"/>
    <property type="match status" value="1"/>
</dbReference>
<protein>
    <submittedName>
        <fullName evidence="5">Glycoside hydrolase</fullName>
    </submittedName>
</protein>
<dbReference type="EMBL" id="AP018042">
    <property type="protein sequence ID" value="BAX81137.1"/>
    <property type="molecule type" value="Genomic_DNA"/>
</dbReference>
<keyword evidence="2 4" id="KW-0378">Hydrolase</keyword>
<evidence type="ECO:0000256" key="2">
    <source>
        <dbReference type="ARBA" id="ARBA00022801"/>
    </source>
</evidence>
<proteinExistence type="inferred from homology"/>
<dbReference type="Proteomes" id="UP000218267">
    <property type="component" value="Chromosome"/>
</dbReference>
<evidence type="ECO:0000313" key="5">
    <source>
        <dbReference type="EMBL" id="BAX81137.1"/>
    </source>
</evidence>
<evidence type="ECO:0000313" key="6">
    <source>
        <dbReference type="Proteomes" id="UP000218267"/>
    </source>
</evidence>
<dbReference type="InterPro" id="IPR000743">
    <property type="entry name" value="Glyco_hydro_28"/>
</dbReference>
<evidence type="ECO:0000256" key="3">
    <source>
        <dbReference type="ARBA" id="ARBA00023295"/>
    </source>
</evidence>
<reference evidence="6" key="2">
    <citation type="journal article" date="2020" name="Antonie Van Leeuwenhoek">
        <title>Labilibaculum antarcticum sp. nov., a novel facultative anaerobic, psychrotorelant bacterium isolated from marine sediment of Antarctica.</title>
        <authorList>
            <person name="Watanabe M."/>
            <person name="Kojima H."/>
            <person name="Fukui M."/>
        </authorList>
    </citation>
    <scope>NUCLEOTIDE SEQUENCE [LARGE SCALE GENOMIC DNA]</scope>
    <source>
        <strain evidence="6">SPP2</strain>
    </source>
</reference>
<reference evidence="5 6" key="1">
    <citation type="journal article" date="2018" name="Mar. Genomics">
        <title>Complete genome sequence of Marinifilaceae bacterium strain SPP2, isolated from the Antarctic marine sediment.</title>
        <authorList>
            <person name="Watanabe M."/>
            <person name="Kojima H."/>
            <person name="Fukui M."/>
        </authorList>
    </citation>
    <scope>NUCLEOTIDE SEQUENCE [LARGE SCALE GENOMIC DNA]</scope>
    <source>
        <strain evidence="5 6">SPP2</strain>
    </source>
</reference>
<keyword evidence="6" id="KW-1185">Reference proteome</keyword>
<dbReference type="Pfam" id="PF00295">
    <property type="entry name" value="Glyco_hydro_28"/>
    <property type="match status" value="1"/>
</dbReference>
<dbReference type="PANTHER" id="PTHR31339">
    <property type="entry name" value="PECTIN LYASE-RELATED"/>
    <property type="match status" value="1"/>
</dbReference>
<dbReference type="InterPro" id="IPR011050">
    <property type="entry name" value="Pectin_lyase_fold/virulence"/>
</dbReference>
<dbReference type="GO" id="GO:0004650">
    <property type="term" value="F:polygalacturonase activity"/>
    <property type="evidence" value="ECO:0007669"/>
    <property type="project" value="InterPro"/>
</dbReference>
<dbReference type="InterPro" id="IPR051801">
    <property type="entry name" value="GH28_Enzymes"/>
</dbReference>
<dbReference type="InterPro" id="IPR012334">
    <property type="entry name" value="Pectin_lyas_fold"/>
</dbReference>
<dbReference type="InterPro" id="IPR006626">
    <property type="entry name" value="PbH1"/>
</dbReference>
<comment type="similarity">
    <text evidence="1 4">Belongs to the glycosyl hydrolase 28 family.</text>
</comment>
<evidence type="ECO:0000256" key="1">
    <source>
        <dbReference type="ARBA" id="ARBA00008834"/>
    </source>
</evidence>
<dbReference type="PROSITE" id="PS51257">
    <property type="entry name" value="PROKAR_LIPOPROTEIN"/>
    <property type="match status" value="1"/>
</dbReference>
<dbReference type="GO" id="GO:0005975">
    <property type="term" value="P:carbohydrate metabolic process"/>
    <property type="evidence" value="ECO:0007669"/>
    <property type="project" value="InterPro"/>
</dbReference>
<name>A0A1Y1CL85_9BACT</name>
<dbReference type="PANTHER" id="PTHR31339:SF9">
    <property type="entry name" value="PLASMIN AND FIBRONECTIN-BINDING PROTEIN A"/>
    <property type="match status" value="1"/>
</dbReference>
<gene>
    <name evidence="5" type="ORF">ALGA_2830</name>
</gene>
<dbReference type="SMART" id="SM00710">
    <property type="entry name" value="PbH1"/>
    <property type="match status" value="4"/>
</dbReference>
<organism evidence="5 6">
    <name type="scientific">Labilibaculum antarcticum</name>
    <dbReference type="NCBI Taxonomy" id="1717717"/>
    <lineage>
        <taxon>Bacteria</taxon>
        <taxon>Pseudomonadati</taxon>
        <taxon>Bacteroidota</taxon>
        <taxon>Bacteroidia</taxon>
        <taxon>Marinilabiliales</taxon>
        <taxon>Marinifilaceae</taxon>
        <taxon>Labilibaculum</taxon>
    </lineage>
</organism>
<evidence type="ECO:0000256" key="4">
    <source>
        <dbReference type="RuleBase" id="RU361169"/>
    </source>
</evidence>
<dbReference type="SUPFAM" id="SSF51126">
    <property type="entry name" value="Pectin lyase-like"/>
    <property type="match status" value="1"/>
</dbReference>